<dbReference type="Proteomes" id="UP001292094">
    <property type="component" value="Unassembled WGS sequence"/>
</dbReference>
<organism evidence="2 3">
    <name type="scientific">Petrolisthes manimaculis</name>
    <dbReference type="NCBI Taxonomy" id="1843537"/>
    <lineage>
        <taxon>Eukaryota</taxon>
        <taxon>Metazoa</taxon>
        <taxon>Ecdysozoa</taxon>
        <taxon>Arthropoda</taxon>
        <taxon>Crustacea</taxon>
        <taxon>Multicrustacea</taxon>
        <taxon>Malacostraca</taxon>
        <taxon>Eumalacostraca</taxon>
        <taxon>Eucarida</taxon>
        <taxon>Decapoda</taxon>
        <taxon>Pleocyemata</taxon>
        <taxon>Anomura</taxon>
        <taxon>Galatheoidea</taxon>
        <taxon>Porcellanidae</taxon>
        <taxon>Petrolisthes</taxon>
    </lineage>
</organism>
<keyword evidence="1" id="KW-0812">Transmembrane</keyword>
<proteinExistence type="predicted"/>
<evidence type="ECO:0000313" key="2">
    <source>
        <dbReference type="EMBL" id="KAK4287966.1"/>
    </source>
</evidence>
<dbReference type="EMBL" id="JAWZYT010006559">
    <property type="protein sequence ID" value="KAK4287966.1"/>
    <property type="molecule type" value="Genomic_DNA"/>
</dbReference>
<keyword evidence="1" id="KW-0472">Membrane</keyword>
<keyword evidence="1" id="KW-1133">Transmembrane helix</keyword>
<evidence type="ECO:0000313" key="3">
    <source>
        <dbReference type="Proteomes" id="UP001292094"/>
    </source>
</evidence>
<keyword evidence="3" id="KW-1185">Reference proteome</keyword>
<protein>
    <submittedName>
        <fullName evidence="2">Uncharacterized protein</fullName>
    </submittedName>
</protein>
<evidence type="ECO:0000256" key="1">
    <source>
        <dbReference type="SAM" id="Phobius"/>
    </source>
</evidence>
<dbReference type="AlphaFoldDB" id="A0AAE1NEL8"/>
<sequence>MSPGCGCPASPPRAFPGFSSLYRQLGMPRGSCIYLWCVCWVVVAAVAAAAGAHTDCAVRTDAKDVASKAYVSPQVVEAVVREVDRSAQPGRPYTVTLQVTKKLRAYSGRPRVKKSDNVTLTFRLPPTSDSGAGDNNPDTCLVTAALKLRHKYLLFLSGGGGRSATLHPVAPQTSPTRSCDASCARRSAKTAVSTMLMCGGAW</sequence>
<gene>
    <name evidence="2" type="ORF">Pmani_038978</name>
</gene>
<reference evidence="2" key="1">
    <citation type="submission" date="2023-11" db="EMBL/GenBank/DDBJ databases">
        <title>Genome assemblies of two species of porcelain crab, Petrolisthes cinctipes and Petrolisthes manimaculis (Anomura: Porcellanidae).</title>
        <authorList>
            <person name="Angst P."/>
        </authorList>
    </citation>
    <scope>NUCLEOTIDE SEQUENCE</scope>
    <source>
        <strain evidence="2">PB745_02</strain>
        <tissue evidence="2">Gill</tissue>
    </source>
</reference>
<comment type="caution">
    <text evidence="2">The sequence shown here is derived from an EMBL/GenBank/DDBJ whole genome shotgun (WGS) entry which is preliminary data.</text>
</comment>
<name>A0AAE1NEL8_9EUCA</name>
<accession>A0AAE1NEL8</accession>
<feature type="transmembrane region" description="Helical" evidence="1">
    <location>
        <begin position="33"/>
        <end position="52"/>
    </location>
</feature>